<protein>
    <recommendedName>
        <fullName evidence="2">Transposase IS204/IS1001/IS1096/IS1165 DDE domain-containing protein</fullName>
    </recommendedName>
</protein>
<dbReference type="InterPro" id="IPR002560">
    <property type="entry name" value="Transposase_DDE"/>
</dbReference>
<dbReference type="PATRIC" id="fig|47311.3.peg.2255"/>
<keyword evidence="1" id="KW-0175">Coiled coil</keyword>
<gene>
    <name evidence="3" type="ORF">MBCUT_20590</name>
</gene>
<evidence type="ECO:0000313" key="4">
    <source>
        <dbReference type="Proteomes" id="UP000077275"/>
    </source>
</evidence>
<dbReference type="Proteomes" id="UP000077275">
    <property type="component" value="Unassembled WGS sequence"/>
</dbReference>
<dbReference type="RefSeq" id="WP_067260755.1">
    <property type="nucleotide sequence ID" value="NZ_LWMW01000169.1"/>
</dbReference>
<sequence length="443" mass="51945">MSKKPPHKFICAEDVFKSNVKLENDVLIIDPSVSPSFIRELEKIVNKSIMIIYSEGENLKCPLCGEKLSKNGFHNRLLNKSDLIHLQKYKCSKKDCEFEKRTNIDNIVPKGCNYEIDVRHEPIKQNEISYMSLEKISENIDLKYQSKPSRQSILNFLDNEGEKYLDDECNDLFEYDNNELSGVFAIDEQFPSVNGEYRARPVIMDVHTNIILNDTILPIEELDVDFKENFLKTTLNGKTIKGIVSDGDKSYATIIDKIKVPHQLCNFHLMQNLMNELIKPINKLNRKIKSNTKKINDIKEKLPSFRSKKVQKKNEKKIKKLKSEIRKYKAELKELENYKERISNIFKQKNVKKAKRRFKTLYNNLKNLPPVVATFIQRLNKTFDKAVNHMVYEYLPSTNNQLECYNGVSLPDNQKKTYRTDRGLERAIKLGKKRWMERNRKPN</sequence>
<dbReference type="Gene3D" id="1.10.287.1490">
    <property type="match status" value="1"/>
</dbReference>
<dbReference type="SUPFAM" id="SSF58100">
    <property type="entry name" value="Bacterial hemolysins"/>
    <property type="match status" value="1"/>
</dbReference>
<organism evidence="3 4">
    <name type="scientific">Methanobrevibacter cuticularis</name>
    <dbReference type="NCBI Taxonomy" id="47311"/>
    <lineage>
        <taxon>Archaea</taxon>
        <taxon>Methanobacteriati</taxon>
        <taxon>Methanobacteriota</taxon>
        <taxon>Methanomada group</taxon>
        <taxon>Methanobacteria</taxon>
        <taxon>Methanobacteriales</taxon>
        <taxon>Methanobacteriaceae</taxon>
        <taxon>Methanobrevibacter</taxon>
    </lineage>
</organism>
<dbReference type="Pfam" id="PF01610">
    <property type="entry name" value="DDE_Tnp_ISL3"/>
    <property type="match status" value="1"/>
</dbReference>
<comment type="caution">
    <text evidence="3">The sequence shown here is derived from an EMBL/GenBank/DDBJ whole genome shotgun (WGS) entry which is preliminary data.</text>
</comment>
<feature type="coiled-coil region" evidence="1">
    <location>
        <begin position="281"/>
        <end position="348"/>
    </location>
</feature>
<evidence type="ECO:0000259" key="2">
    <source>
        <dbReference type="Pfam" id="PF01610"/>
    </source>
</evidence>
<dbReference type="AlphaFoldDB" id="A0A166CHU1"/>
<evidence type="ECO:0000256" key="1">
    <source>
        <dbReference type="SAM" id="Coils"/>
    </source>
</evidence>
<feature type="domain" description="Transposase IS204/IS1001/IS1096/IS1165 DDE" evidence="2">
    <location>
        <begin position="229"/>
        <end position="406"/>
    </location>
</feature>
<accession>A0A166CHU1</accession>
<dbReference type="EMBL" id="LWMW01000169">
    <property type="protein sequence ID" value="KZX14487.1"/>
    <property type="molecule type" value="Genomic_DNA"/>
</dbReference>
<proteinExistence type="predicted"/>
<reference evidence="3 4" key="1">
    <citation type="submission" date="2016-04" db="EMBL/GenBank/DDBJ databases">
        <title>Genome sequence of Methanobrevibacter cuticularis DSM 11139.</title>
        <authorList>
            <person name="Poehlein A."/>
            <person name="Seedorf H."/>
            <person name="Daniel R."/>
        </authorList>
    </citation>
    <scope>NUCLEOTIDE SEQUENCE [LARGE SCALE GENOMIC DNA]</scope>
    <source>
        <strain evidence="3 4">DSM 11139</strain>
    </source>
</reference>
<evidence type="ECO:0000313" key="3">
    <source>
        <dbReference type="EMBL" id="KZX14487.1"/>
    </source>
</evidence>
<name>A0A166CHU1_9EURY</name>
<keyword evidence="4" id="KW-1185">Reference proteome</keyword>